<organism evidence="6 7">
    <name type="scientific">Cichlidogyrus casuarinus</name>
    <dbReference type="NCBI Taxonomy" id="1844966"/>
    <lineage>
        <taxon>Eukaryota</taxon>
        <taxon>Metazoa</taxon>
        <taxon>Spiralia</taxon>
        <taxon>Lophotrochozoa</taxon>
        <taxon>Platyhelminthes</taxon>
        <taxon>Monogenea</taxon>
        <taxon>Monopisthocotylea</taxon>
        <taxon>Dactylogyridea</taxon>
        <taxon>Ancyrocephalidae</taxon>
        <taxon>Cichlidogyrus</taxon>
    </lineage>
</organism>
<dbReference type="PROSITE" id="PS50020">
    <property type="entry name" value="WW_DOMAIN_2"/>
    <property type="match status" value="1"/>
</dbReference>
<dbReference type="SMART" id="SM00456">
    <property type="entry name" value="WW"/>
    <property type="match status" value="1"/>
</dbReference>
<comment type="subcellular location">
    <subcellularLocation>
        <location evidence="1">Nucleus</location>
    </subcellularLocation>
</comment>
<dbReference type="CDD" id="cd00201">
    <property type="entry name" value="WW"/>
    <property type="match status" value="1"/>
</dbReference>
<comment type="caution">
    <text evidence="6">The sequence shown here is derived from an EMBL/GenBank/DDBJ whole genome shotgun (WGS) entry which is preliminary data.</text>
</comment>
<sequence length="381" mass="42872">MGEINMVFQWEKNAIRVCGDWSEQLSSKGKIYFYNSVTEVSQWHKPPEWTLPDTSRHRSPQLDNGSKRQFGHQESEQYPKRPKHENGIRHSKASVDPVTHHISSSNKSPAVSHGKFSGCDEQNCSLSMVGDSSRLPPPPPPMPQVSANSRHLLPRSGQSTKTASRPPEKNGRTATISSTVRSITEFIKLLKSSERGSPSSAQPPPPPPDKNAKSNNEAVCRSYRDHRRQMEQGVPIKSDSSHGSPDRSHETEEIKNGPSPKIEPPQVSAERRNSDPRVRRMSSTETTENGKQSQLDSRLSLLQTTLESPQIRQYILPDLATRYKDTLAESLEKEACVELKNYDRLQSMLFSELACELKKLRALVLFSEIKLACHSKKYVRS</sequence>
<feature type="domain" description="WW" evidence="5">
    <location>
        <begin position="21"/>
        <end position="48"/>
    </location>
</feature>
<dbReference type="PANTHER" id="PTHR15911:SF6">
    <property type="entry name" value="WW DOMAIN-CONTAINING ADAPTER PROTEIN WITH COILED-COIL"/>
    <property type="match status" value="1"/>
</dbReference>
<dbReference type="PANTHER" id="PTHR15911">
    <property type="entry name" value="WW DOMAIN-CONTAINING ADAPTER PROTEIN WITH COILED-COIL"/>
    <property type="match status" value="1"/>
</dbReference>
<evidence type="ECO:0000256" key="4">
    <source>
        <dbReference type="SAM" id="MobiDB-lite"/>
    </source>
</evidence>
<keyword evidence="7" id="KW-1185">Reference proteome</keyword>
<evidence type="ECO:0000313" key="7">
    <source>
        <dbReference type="Proteomes" id="UP001626550"/>
    </source>
</evidence>
<dbReference type="Gene3D" id="2.20.70.10">
    <property type="match status" value="1"/>
</dbReference>
<evidence type="ECO:0000256" key="3">
    <source>
        <dbReference type="ARBA" id="ARBA00023242"/>
    </source>
</evidence>
<dbReference type="GO" id="GO:0006325">
    <property type="term" value="P:chromatin organization"/>
    <property type="evidence" value="ECO:0007669"/>
    <property type="project" value="UniProtKB-KW"/>
</dbReference>
<name>A0ABD2PP32_9PLAT</name>
<gene>
    <name evidence="6" type="ORF">Ciccas_012214</name>
</gene>
<proteinExistence type="predicted"/>
<dbReference type="EMBL" id="JBJKFK010004134">
    <property type="protein sequence ID" value="KAL3309241.1"/>
    <property type="molecule type" value="Genomic_DNA"/>
</dbReference>
<keyword evidence="2" id="KW-0156">Chromatin regulator</keyword>
<dbReference type="PROSITE" id="PS01159">
    <property type="entry name" value="WW_DOMAIN_1"/>
    <property type="match status" value="1"/>
</dbReference>
<evidence type="ECO:0000256" key="1">
    <source>
        <dbReference type="ARBA" id="ARBA00004123"/>
    </source>
</evidence>
<feature type="region of interest" description="Disordered" evidence="4">
    <location>
        <begin position="45"/>
        <end position="215"/>
    </location>
</feature>
<accession>A0ABD2PP32</accession>
<dbReference type="InterPro" id="IPR036020">
    <property type="entry name" value="WW_dom_sf"/>
</dbReference>
<dbReference type="InterPro" id="IPR001202">
    <property type="entry name" value="WW_dom"/>
</dbReference>
<dbReference type="Proteomes" id="UP001626550">
    <property type="component" value="Unassembled WGS sequence"/>
</dbReference>
<feature type="compositionally biased region" description="Basic and acidic residues" evidence="4">
    <location>
        <begin position="269"/>
        <end position="278"/>
    </location>
</feature>
<evidence type="ECO:0000313" key="6">
    <source>
        <dbReference type="EMBL" id="KAL3309241.1"/>
    </source>
</evidence>
<dbReference type="InterPro" id="IPR038867">
    <property type="entry name" value="WAC"/>
</dbReference>
<dbReference type="SUPFAM" id="SSF51045">
    <property type="entry name" value="WW domain"/>
    <property type="match status" value="1"/>
</dbReference>
<feature type="compositionally biased region" description="Basic and acidic residues" evidence="4">
    <location>
        <begin position="71"/>
        <end position="88"/>
    </location>
</feature>
<feature type="region of interest" description="Disordered" evidence="4">
    <location>
        <begin position="231"/>
        <end position="296"/>
    </location>
</feature>
<feature type="compositionally biased region" description="Basic and acidic residues" evidence="4">
    <location>
        <begin position="244"/>
        <end position="255"/>
    </location>
</feature>
<feature type="compositionally biased region" description="Polar residues" evidence="4">
    <location>
        <begin position="281"/>
        <end position="291"/>
    </location>
</feature>
<feature type="compositionally biased region" description="Polar residues" evidence="4">
    <location>
        <begin position="172"/>
        <end position="182"/>
    </location>
</feature>
<reference evidence="6 7" key="1">
    <citation type="submission" date="2024-11" db="EMBL/GenBank/DDBJ databases">
        <title>Adaptive evolution of stress response genes in parasites aligns with host niche diversity.</title>
        <authorList>
            <person name="Hahn C."/>
            <person name="Resl P."/>
        </authorList>
    </citation>
    <scope>NUCLEOTIDE SEQUENCE [LARGE SCALE GENOMIC DNA]</scope>
    <source>
        <strain evidence="6">EGGRZ-B1_66</strain>
        <tissue evidence="6">Body</tissue>
    </source>
</reference>
<evidence type="ECO:0000259" key="5">
    <source>
        <dbReference type="PROSITE" id="PS50020"/>
    </source>
</evidence>
<dbReference type="Pfam" id="PF00397">
    <property type="entry name" value="WW"/>
    <property type="match status" value="1"/>
</dbReference>
<evidence type="ECO:0000256" key="2">
    <source>
        <dbReference type="ARBA" id="ARBA00022853"/>
    </source>
</evidence>
<dbReference type="GO" id="GO:0005634">
    <property type="term" value="C:nucleus"/>
    <property type="evidence" value="ECO:0007669"/>
    <property type="project" value="UniProtKB-SubCell"/>
</dbReference>
<keyword evidence="3" id="KW-0539">Nucleus</keyword>
<protein>
    <recommendedName>
        <fullName evidence="5">WW domain-containing protein</fullName>
    </recommendedName>
</protein>
<dbReference type="AlphaFoldDB" id="A0ABD2PP32"/>